<dbReference type="CDD" id="cd12913">
    <property type="entry name" value="PDC1_MCP_like"/>
    <property type="match status" value="1"/>
</dbReference>
<dbReference type="InterPro" id="IPR004089">
    <property type="entry name" value="MCPsignal_dom"/>
</dbReference>
<dbReference type="PROSITE" id="PS50885">
    <property type="entry name" value="HAMP"/>
    <property type="match status" value="1"/>
</dbReference>
<sequence length="622" mass="65434">MIHSLRFRLLLTTVAVIVVALAINGAVNLSILHHHQERQDAQQLASVAEGNRVAIDEWVSSHARQLEALAPAVSDADPLAALLQLQAGGGFLTTYLAEAASGDAIFSDGWDAPADYDPRQRPWYQQAVEAEATVVTPPYKDANTGGLVVTFATPFFNEGRLEAVAGGDITIDGVIDVVADIAPTPSSFAFLVDGEGALVAHPDATLSLAPATELSARLTPDFLTQLGDQARPVTVDIGGRQRELLATPISGTDWRLVIALDSREAGASLQQVTQAALWTLVIVGLVALLLLSVLLTLALKRLSIARDAMADVASGNGDLTRRLPEDGKDEVAQIASAFNRFVSRMEAVMITIRDSSESVRVAAGEIALGGQDLSRRSETTASSLQQTSASIEEITSTVAHTAAASRDARRQSGEATDVAERGGEVVDQVVDTMESITESSVQIGAIVKVMDGIAFQTNLLALNASVEAARAGEHGRGFAVVASEVRQLATRSAEASREIRSLIETSGERVASGTELVRRAGETMGEIVQQVGRVTLSLDEISVAAEEQSEGIAQVNIAVAELDRMSQQNASLVEESSAATEHLLEQADRLGRMVAGFTLSEAASSASAPANHPERVAAPTPA</sequence>
<gene>
    <name evidence="13" type="ORF">NFG58_20255</name>
</gene>
<dbReference type="GO" id="GO:0004888">
    <property type="term" value="F:transmembrane signaling receptor activity"/>
    <property type="evidence" value="ECO:0007669"/>
    <property type="project" value="InterPro"/>
</dbReference>
<comment type="similarity">
    <text evidence="7">Belongs to the methyl-accepting chemotaxis (MCP) protein family.</text>
</comment>
<dbReference type="InterPro" id="IPR051310">
    <property type="entry name" value="MCP_chemotaxis"/>
</dbReference>
<evidence type="ECO:0000256" key="4">
    <source>
        <dbReference type="ARBA" id="ARBA00022989"/>
    </source>
</evidence>
<dbReference type="CDD" id="cd06225">
    <property type="entry name" value="HAMP"/>
    <property type="match status" value="1"/>
</dbReference>
<evidence type="ECO:0000256" key="5">
    <source>
        <dbReference type="ARBA" id="ARBA00023136"/>
    </source>
</evidence>
<dbReference type="Pfam" id="PF00015">
    <property type="entry name" value="MCPsignal"/>
    <property type="match status" value="1"/>
</dbReference>
<evidence type="ECO:0000256" key="9">
    <source>
        <dbReference type="SAM" id="MobiDB-lite"/>
    </source>
</evidence>
<reference evidence="13" key="1">
    <citation type="submission" date="2022-06" db="EMBL/GenBank/DDBJ databases">
        <title>A novel DMS-producing enzyme.</title>
        <authorList>
            <person name="Zhang Y."/>
        </authorList>
    </citation>
    <scope>NUCLEOTIDE SEQUENCE</scope>
    <source>
        <strain evidence="13">RT37</strain>
    </source>
</reference>
<feature type="compositionally biased region" description="Basic and acidic residues" evidence="9">
    <location>
        <begin position="406"/>
        <end position="423"/>
    </location>
</feature>
<organism evidence="13">
    <name type="scientific">Halomonas sp. RT37</name>
    <dbReference type="NCBI Taxonomy" id="2950872"/>
    <lineage>
        <taxon>Bacteria</taxon>
        <taxon>Pseudomonadati</taxon>
        <taxon>Pseudomonadota</taxon>
        <taxon>Gammaproteobacteria</taxon>
        <taxon>Oceanospirillales</taxon>
        <taxon>Halomonadaceae</taxon>
        <taxon>Halomonas</taxon>
    </lineage>
</organism>
<dbReference type="Gene3D" id="1.10.287.950">
    <property type="entry name" value="Methyl-accepting chemotaxis protein"/>
    <property type="match status" value="1"/>
</dbReference>
<dbReference type="EMBL" id="CP098827">
    <property type="protein sequence ID" value="XBO70902.1"/>
    <property type="molecule type" value="Genomic_DNA"/>
</dbReference>
<feature type="domain" description="HAMP" evidence="12">
    <location>
        <begin position="296"/>
        <end position="350"/>
    </location>
</feature>
<comment type="subcellular location">
    <subcellularLocation>
        <location evidence="1">Cell membrane</location>
        <topology evidence="1">Multi-pass membrane protein</topology>
    </subcellularLocation>
</comment>
<keyword evidence="2" id="KW-1003">Cell membrane</keyword>
<evidence type="ECO:0000256" key="8">
    <source>
        <dbReference type="PROSITE-ProRule" id="PRU00284"/>
    </source>
</evidence>
<keyword evidence="6 8" id="KW-0807">Transducer</keyword>
<dbReference type="GO" id="GO:0007165">
    <property type="term" value="P:signal transduction"/>
    <property type="evidence" value="ECO:0007669"/>
    <property type="project" value="UniProtKB-KW"/>
</dbReference>
<dbReference type="Pfam" id="PF02743">
    <property type="entry name" value="dCache_1"/>
    <property type="match status" value="1"/>
</dbReference>
<dbReference type="InterPro" id="IPR033479">
    <property type="entry name" value="dCache_1"/>
</dbReference>
<evidence type="ECO:0000313" key="13">
    <source>
        <dbReference type="EMBL" id="XBO70902.1"/>
    </source>
</evidence>
<evidence type="ECO:0000256" key="1">
    <source>
        <dbReference type="ARBA" id="ARBA00004651"/>
    </source>
</evidence>
<dbReference type="RefSeq" id="WP_222516330.1">
    <property type="nucleotide sequence ID" value="NZ_CP098827.1"/>
</dbReference>
<evidence type="ECO:0000256" key="10">
    <source>
        <dbReference type="SAM" id="Phobius"/>
    </source>
</evidence>
<dbReference type="Pfam" id="PF00672">
    <property type="entry name" value="HAMP"/>
    <property type="match status" value="1"/>
</dbReference>
<evidence type="ECO:0000256" key="7">
    <source>
        <dbReference type="ARBA" id="ARBA00029447"/>
    </source>
</evidence>
<evidence type="ECO:0000256" key="3">
    <source>
        <dbReference type="ARBA" id="ARBA00022692"/>
    </source>
</evidence>
<proteinExistence type="inferred from homology"/>
<dbReference type="InterPro" id="IPR004090">
    <property type="entry name" value="Chemotax_Me-accpt_rcpt"/>
</dbReference>
<keyword evidence="4 10" id="KW-1133">Transmembrane helix</keyword>
<dbReference type="GO" id="GO:0005886">
    <property type="term" value="C:plasma membrane"/>
    <property type="evidence" value="ECO:0007669"/>
    <property type="project" value="UniProtKB-SubCell"/>
</dbReference>
<dbReference type="FunFam" id="1.10.287.950:FF:000001">
    <property type="entry name" value="Methyl-accepting chemotaxis sensory transducer"/>
    <property type="match status" value="1"/>
</dbReference>
<name>A0AAU7KHD7_9GAMM</name>
<dbReference type="Gene3D" id="3.30.450.20">
    <property type="entry name" value="PAS domain"/>
    <property type="match status" value="2"/>
</dbReference>
<evidence type="ECO:0000256" key="6">
    <source>
        <dbReference type="ARBA" id="ARBA00023224"/>
    </source>
</evidence>
<keyword evidence="3 10" id="KW-0812">Transmembrane</keyword>
<dbReference type="AlphaFoldDB" id="A0AAU7KHD7"/>
<dbReference type="InterPro" id="IPR029151">
    <property type="entry name" value="Sensor-like_sf"/>
</dbReference>
<evidence type="ECO:0000256" key="2">
    <source>
        <dbReference type="ARBA" id="ARBA00022475"/>
    </source>
</evidence>
<evidence type="ECO:0000259" key="11">
    <source>
        <dbReference type="PROSITE" id="PS50111"/>
    </source>
</evidence>
<protein>
    <submittedName>
        <fullName evidence="13">Methyl-accepting chemotaxis protein</fullName>
    </submittedName>
</protein>
<feature type="transmembrane region" description="Helical" evidence="10">
    <location>
        <begin position="275"/>
        <end position="299"/>
    </location>
</feature>
<dbReference type="SUPFAM" id="SSF103190">
    <property type="entry name" value="Sensory domain-like"/>
    <property type="match status" value="1"/>
</dbReference>
<dbReference type="PANTHER" id="PTHR43531:SF16">
    <property type="entry name" value="METHYL-ACCEPTING CHEMOTAXIS PROTEIN II"/>
    <property type="match status" value="1"/>
</dbReference>
<dbReference type="PRINTS" id="PR00260">
    <property type="entry name" value="CHEMTRNSDUCR"/>
</dbReference>
<dbReference type="GO" id="GO:0006935">
    <property type="term" value="P:chemotaxis"/>
    <property type="evidence" value="ECO:0007669"/>
    <property type="project" value="InterPro"/>
</dbReference>
<evidence type="ECO:0000259" key="12">
    <source>
        <dbReference type="PROSITE" id="PS50885"/>
    </source>
</evidence>
<dbReference type="SMART" id="SM00304">
    <property type="entry name" value="HAMP"/>
    <property type="match status" value="1"/>
</dbReference>
<keyword evidence="5 10" id="KW-0472">Membrane</keyword>
<dbReference type="SMART" id="SM00283">
    <property type="entry name" value="MA"/>
    <property type="match status" value="1"/>
</dbReference>
<dbReference type="SUPFAM" id="SSF58104">
    <property type="entry name" value="Methyl-accepting chemotaxis protein (MCP) signaling domain"/>
    <property type="match status" value="1"/>
</dbReference>
<dbReference type="PROSITE" id="PS50111">
    <property type="entry name" value="CHEMOTAXIS_TRANSDUC_2"/>
    <property type="match status" value="1"/>
</dbReference>
<accession>A0AAU7KHD7</accession>
<feature type="domain" description="Methyl-accepting transducer" evidence="11">
    <location>
        <begin position="355"/>
        <end position="584"/>
    </location>
</feature>
<dbReference type="PANTHER" id="PTHR43531">
    <property type="entry name" value="PROTEIN ICFG"/>
    <property type="match status" value="1"/>
</dbReference>
<dbReference type="CDD" id="cd11386">
    <property type="entry name" value="MCP_signal"/>
    <property type="match status" value="1"/>
</dbReference>
<dbReference type="InterPro" id="IPR003660">
    <property type="entry name" value="HAMP_dom"/>
</dbReference>
<feature type="region of interest" description="Disordered" evidence="9">
    <location>
        <begin position="399"/>
        <end position="423"/>
    </location>
</feature>
<feature type="region of interest" description="Disordered" evidence="9">
    <location>
        <begin position="602"/>
        <end position="622"/>
    </location>
</feature>